<organism evidence="4 5">
    <name type="scientific">Candidatus Adlerbacteria bacterium RIFOXYC1_FULL_48_26</name>
    <dbReference type="NCBI Taxonomy" id="1797247"/>
    <lineage>
        <taxon>Bacteria</taxon>
        <taxon>Candidatus Adleribacteriota</taxon>
    </lineage>
</organism>
<dbReference type="Pfam" id="PF01250">
    <property type="entry name" value="Ribosomal_S6"/>
    <property type="match status" value="1"/>
</dbReference>
<dbReference type="GO" id="GO:0019843">
    <property type="term" value="F:rRNA binding"/>
    <property type="evidence" value="ECO:0007669"/>
    <property type="project" value="InterPro"/>
</dbReference>
<dbReference type="AlphaFoldDB" id="A0A1F4Y3Z7"/>
<evidence type="ECO:0000313" key="5">
    <source>
        <dbReference type="Proteomes" id="UP000176568"/>
    </source>
</evidence>
<comment type="similarity">
    <text evidence="1">Belongs to the bacterial ribosomal protein bS6 family.</text>
</comment>
<reference evidence="4 5" key="1">
    <citation type="journal article" date="2016" name="Nat. Commun.">
        <title>Thousands of microbial genomes shed light on interconnected biogeochemical processes in an aquifer system.</title>
        <authorList>
            <person name="Anantharaman K."/>
            <person name="Brown C.T."/>
            <person name="Hug L.A."/>
            <person name="Sharon I."/>
            <person name="Castelle C.J."/>
            <person name="Probst A.J."/>
            <person name="Thomas B.C."/>
            <person name="Singh A."/>
            <person name="Wilkins M.J."/>
            <person name="Karaoz U."/>
            <person name="Brodie E.L."/>
            <person name="Williams K.H."/>
            <person name="Hubbard S.S."/>
            <person name="Banfield J.F."/>
        </authorList>
    </citation>
    <scope>NUCLEOTIDE SEQUENCE [LARGE SCALE GENOMIC DNA]</scope>
</reference>
<evidence type="ECO:0000256" key="2">
    <source>
        <dbReference type="ARBA" id="ARBA00035294"/>
    </source>
</evidence>
<dbReference type="InterPro" id="IPR000529">
    <property type="entry name" value="Ribosomal_bS6"/>
</dbReference>
<dbReference type="GO" id="GO:0006412">
    <property type="term" value="P:translation"/>
    <property type="evidence" value="ECO:0007669"/>
    <property type="project" value="InterPro"/>
</dbReference>
<dbReference type="Gene3D" id="3.30.70.60">
    <property type="match status" value="1"/>
</dbReference>
<evidence type="ECO:0000313" key="4">
    <source>
        <dbReference type="EMBL" id="OGC88033.1"/>
    </source>
</evidence>
<protein>
    <recommendedName>
        <fullName evidence="2">Small ribosomal subunit protein bS6</fullName>
    </recommendedName>
    <alternativeName>
        <fullName evidence="3">30S ribosomal protein S6</fullName>
    </alternativeName>
</protein>
<dbReference type="CDD" id="cd00473">
    <property type="entry name" value="bS6"/>
    <property type="match status" value="1"/>
</dbReference>
<gene>
    <name evidence="4" type="ORF">A2419_00190</name>
</gene>
<dbReference type="Proteomes" id="UP000176568">
    <property type="component" value="Unassembled WGS sequence"/>
</dbReference>
<name>A0A1F4Y3Z7_9BACT</name>
<evidence type="ECO:0000256" key="3">
    <source>
        <dbReference type="ARBA" id="ARBA00035520"/>
    </source>
</evidence>
<dbReference type="InterPro" id="IPR014717">
    <property type="entry name" value="Transl_elong_EF1B/ribsomal_bS6"/>
</dbReference>
<dbReference type="STRING" id="1797247.A2419_00190"/>
<dbReference type="GO" id="GO:0003735">
    <property type="term" value="F:structural constituent of ribosome"/>
    <property type="evidence" value="ECO:0007669"/>
    <property type="project" value="InterPro"/>
</dbReference>
<dbReference type="InterPro" id="IPR020814">
    <property type="entry name" value="Ribosomal_S6_plastid/chlpt"/>
</dbReference>
<dbReference type="SUPFAM" id="SSF54995">
    <property type="entry name" value="Ribosomal protein S6"/>
    <property type="match status" value="1"/>
</dbReference>
<dbReference type="InterPro" id="IPR035980">
    <property type="entry name" value="Ribosomal_bS6_sf"/>
</dbReference>
<proteinExistence type="inferred from homology"/>
<comment type="caution">
    <text evidence="4">The sequence shown here is derived from an EMBL/GenBank/DDBJ whole genome shotgun (WGS) entry which is preliminary data.</text>
</comment>
<dbReference type="GO" id="GO:0005840">
    <property type="term" value="C:ribosome"/>
    <property type="evidence" value="ECO:0007669"/>
    <property type="project" value="InterPro"/>
</dbReference>
<sequence>MAEKSQTAEVLTQANSEKRPVYEVGFHILPTVGDEGVAGVVDQIRSALGNAEIISEQVPEKKRLAYTVERSLTGKREKYDEAYFGFTKFALERESIPAFEEALRSNKNVLRFLLIETVREDISTTPRRAVFASDRLEGETIQKPKAVAEEPAGEVSEAELDKSIDALVQE</sequence>
<accession>A0A1F4Y3Z7</accession>
<dbReference type="EMBL" id="MEXB01000013">
    <property type="protein sequence ID" value="OGC88033.1"/>
    <property type="molecule type" value="Genomic_DNA"/>
</dbReference>
<evidence type="ECO:0000256" key="1">
    <source>
        <dbReference type="ARBA" id="ARBA00009512"/>
    </source>
</evidence>